<accession>A0A8J2XPX8</accession>
<dbReference type="AlphaFoldDB" id="A0A8J2XPX8"/>
<organism evidence="1 2">
    <name type="scientific">Neiella marina</name>
    <dbReference type="NCBI Taxonomy" id="508461"/>
    <lineage>
        <taxon>Bacteria</taxon>
        <taxon>Pseudomonadati</taxon>
        <taxon>Pseudomonadota</taxon>
        <taxon>Gammaproteobacteria</taxon>
        <taxon>Alteromonadales</taxon>
        <taxon>Echinimonadaceae</taxon>
        <taxon>Neiella</taxon>
    </lineage>
</organism>
<sequence length="643" mass="73498">MTKELQLPLVLAGPILRHVSANHFGCWLVTAEPIRCQLQLQPESGEQLQLQLDQHMVSYRAAKHVWIHQIQLPLPQALPDSGWVGYDMLLQPDGATDWLGFRQWGEASLCYPNRDSLGFYLKPKLTKLLHGSCRKPHHDSIDGLVEADRLLAQNQPEQWPQLLILSGDQIYCDDVAAPMLRAIHQAIERLGFDDEHLPQCQVSSAQQLHSSQPTYYNRSELLPLTNSGQAAVEKLFRGVKKPIFTSDNAENHLISLAEVLTMYLMVWSPTLWHQYSTQLSDDLAAQLTETELHTYRQQRDVIDKFAAGLSDVRRLMAHLPTAMIFDDHDVTDDWNLSARWEQIAYSNPLSKRILGNALLGYYLCQGQGNMLAQVPQQVRQTVQQALTSVGQSAHDECLQKLFDKSDWSYQWPLDPPVVVLDTRTQRWRSERSFDKPSGLMDYESIVQLQRQIEQLPAAVLVSPAPVFGVKLIEAIQHIFTFFGKPLMVDAESWMAHPGAARALLDMFKHQHTPERFVILSGDVHYSFVFAVRLRNQFKHQEQSSDVWQITSSGIKNEFPDRLLRVLDRLNRWLYAPKSPLNWFTKRRDLSISPYLPEQREKGRRLLNAAGIGMVELDDSGAPTRIQQLCEGGELIQFRVQSRN</sequence>
<evidence type="ECO:0000313" key="1">
    <source>
        <dbReference type="EMBL" id="GGA82451.1"/>
    </source>
</evidence>
<dbReference type="PANTHER" id="PTHR37031:SF2">
    <property type="entry name" value="PHOD-LIKE PHOSPHATASE METALLOPHOSPHATASE DOMAIN-CONTAINING PROTEIN"/>
    <property type="match status" value="1"/>
</dbReference>
<name>A0A8J2XPX8_9GAMM</name>
<proteinExistence type="predicted"/>
<gene>
    <name evidence="1" type="ORF">GCM10011369_25540</name>
</gene>
<keyword evidence="2" id="KW-1185">Reference proteome</keyword>
<dbReference type="SUPFAM" id="SSF56300">
    <property type="entry name" value="Metallo-dependent phosphatases"/>
    <property type="match status" value="1"/>
</dbReference>
<dbReference type="EMBL" id="BMDX01000013">
    <property type="protein sequence ID" value="GGA82451.1"/>
    <property type="molecule type" value="Genomic_DNA"/>
</dbReference>
<dbReference type="InterPro" id="IPR038607">
    <property type="entry name" value="PhoD-like_sf"/>
</dbReference>
<reference evidence="2" key="1">
    <citation type="journal article" date="2019" name="Int. J. Syst. Evol. Microbiol.">
        <title>The Global Catalogue of Microorganisms (GCM) 10K type strain sequencing project: providing services to taxonomists for standard genome sequencing and annotation.</title>
        <authorList>
            <consortium name="The Broad Institute Genomics Platform"/>
            <consortium name="The Broad Institute Genome Sequencing Center for Infectious Disease"/>
            <person name="Wu L."/>
            <person name="Ma J."/>
        </authorList>
    </citation>
    <scope>NUCLEOTIDE SEQUENCE [LARGE SCALE GENOMIC DNA]</scope>
    <source>
        <strain evidence="2">CGMCC 1.10130</strain>
    </source>
</reference>
<dbReference type="OrthoDB" id="9795624at2"/>
<protein>
    <recommendedName>
        <fullName evidence="3">Alkaline phosphatase family protein</fullName>
    </recommendedName>
</protein>
<dbReference type="Proteomes" id="UP000619743">
    <property type="component" value="Unassembled WGS sequence"/>
</dbReference>
<dbReference type="RefSeq" id="WP_087506154.1">
    <property type="nucleotide sequence ID" value="NZ_BMDX01000013.1"/>
</dbReference>
<dbReference type="InterPro" id="IPR029052">
    <property type="entry name" value="Metallo-depent_PP-like"/>
</dbReference>
<comment type="caution">
    <text evidence="1">The sequence shown here is derived from an EMBL/GenBank/DDBJ whole genome shotgun (WGS) entry which is preliminary data.</text>
</comment>
<dbReference type="Gene3D" id="3.60.21.70">
    <property type="entry name" value="PhoD-like phosphatase"/>
    <property type="match status" value="1"/>
</dbReference>
<dbReference type="PANTHER" id="PTHR37031">
    <property type="entry name" value="METALLOPHOSPHATASE BINDING DOMAIN PROTEIN"/>
    <property type="match status" value="1"/>
</dbReference>
<evidence type="ECO:0008006" key="3">
    <source>
        <dbReference type="Google" id="ProtNLM"/>
    </source>
</evidence>
<evidence type="ECO:0000313" key="2">
    <source>
        <dbReference type="Proteomes" id="UP000619743"/>
    </source>
</evidence>